<reference evidence="1" key="1">
    <citation type="submission" date="2020-07" db="EMBL/GenBank/DDBJ databases">
        <title>Multicomponent nature underlies the extraordinary mechanical properties of spider dragline silk.</title>
        <authorList>
            <person name="Kono N."/>
            <person name="Nakamura H."/>
            <person name="Mori M."/>
            <person name="Yoshida Y."/>
            <person name="Ohtoshi R."/>
            <person name="Malay A.D."/>
            <person name="Moran D.A.P."/>
            <person name="Tomita M."/>
            <person name="Numata K."/>
            <person name="Arakawa K."/>
        </authorList>
    </citation>
    <scope>NUCLEOTIDE SEQUENCE</scope>
</reference>
<accession>A0A8X6JR84</accession>
<dbReference type="EMBL" id="BMAO01037277">
    <property type="protein sequence ID" value="GFR16626.1"/>
    <property type="molecule type" value="Genomic_DNA"/>
</dbReference>
<keyword evidence="2" id="KW-1185">Reference proteome</keyword>
<dbReference type="Proteomes" id="UP000887116">
    <property type="component" value="Unassembled WGS sequence"/>
</dbReference>
<evidence type="ECO:0000313" key="2">
    <source>
        <dbReference type="Proteomes" id="UP000887116"/>
    </source>
</evidence>
<evidence type="ECO:0000313" key="1">
    <source>
        <dbReference type="EMBL" id="GFR16626.1"/>
    </source>
</evidence>
<protein>
    <submittedName>
        <fullName evidence="1">Uncharacterized protein</fullName>
    </submittedName>
</protein>
<proteinExistence type="predicted"/>
<organism evidence="1 2">
    <name type="scientific">Trichonephila clavata</name>
    <name type="common">Joro spider</name>
    <name type="synonym">Nephila clavata</name>
    <dbReference type="NCBI Taxonomy" id="2740835"/>
    <lineage>
        <taxon>Eukaryota</taxon>
        <taxon>Metazoa</taxon>
        <taxon>Ecdysozoa</taxon>
        <taxon>Arthropoda</taxon>
        <taxon>Chelicerata</taxon>
        <taxon>Arachnida</taxon>
        <taxon>Araneae</taxon>
        <taxon>Araneomorphae</taxon>
        <taxon>Entelegynae</taxon>
        <taxon>Araneoidea</taxon>
        <taxon>Nephilidae</taxon>
        <taxon>Trichonephila</taxon>
    </lineage>
</organism>
<gene>
    <name evidence="1" type="ORF">TNCT_599861</name>
</gene>
<name>A0A8X6JR84_TRICU</name>
<sequence>MCFPKLVGEYHVQELLCYSRSRELMGMPDSERISEWYSIFNSWRAGNDVFSYGGEDLDVPVRFISKKRVPISSFFKWLTYAGKFSSTDCTIDSSAITVSVDRCLRL</sequence>
<dbReference type="AlphaFoldDB" id="A0A8X6JR84"/>
<comment type="caution">
    <text evidence="1">The sequence shown here is derived from an EMBL/GenBank/DDBJ whole genome shotgun (WGS) entry which is preliminary data.</text>
</comment>